<keyword evidence="5 9" id="KW-1133">Transmembrane helix</keyword>
<dbReference type="Gene3D" id="3.30.1330.60">
    <property type="entry name" value="OmpA-like domain"/>
    <property type="match status" value="1"/>
</dbReference>
<dbReference type="Pfam" id="PF13677">
    <property type="entry name" value="MotB_plug"/>
    <property type="match status" value="1"/>
</dbReference>
<keyword evidence="3" id="KW-1003">Cell membrane</keyword>
<dbReference type="EMBL" id="CP036279">
    <property type="protein sequence ID" value="QDU59190.1"/>
    <property type="molecule type" value="Genomic_DNA"/>
</dbReference>
<comment type="similarity">
    <text evidence="2">Belongs to the MotB family.</text>
</comment>
<dbReference type="SUPFAM" id="SSF103088">
    <property type="entry name" value="OmpA-like"/>
    <property type="match status" value="1"/>
</dbReference>
<dbReference type="RefSeq" id="WP_145253193.1">
    <property type="nucleotide sequence ID" value="NZ_CP036279.1"/>
</dbReference>
<evidence type="ECO:0000313" key="12">
    <source>
        <dbReference type="Proteomes" id="UP000317093"/>
    </source>
</evidence>
<evidence type="ECO:0000256" key="4">
    <source>
        <dbReference type="ARBA" id="ARBA00022692"/>
    </source>
</evidence>
<dbReference type="KEGG" id="knv:Pan216_00170"/>
<accession>A0A518AWY1</accession>
<evidence type="ECO:0000256" key="9">
    <source>
        <dbReference type="SAM" id="Phobius"/>
    </source>
</evidence>
<dbReference type="PANTHER" id="PTHR30329">
    <property type="entry name" value="STATOR ELEMENT OF FLAGELLAR MOTOR COMPLEX"/>
    <property type="match status" value="1"/>
</dbReference>
<feature type="transmembrane region" description="Helical" evidence="9">
    <location>
        <begin position="14"/>
        <end position="34"/>
    </location>
</feature>
<reference evidence="11 12" key="1">
    <citation type="submission" date="2019-02" db="EMBL/GenBank/DDBJ databases">
        <title>Deep-cultivation of Planctomycetes and their phenomic and genomic characterization uncovers novel biology.</title>
        <authorList>
            <person name="Wiegand S."/>
            <person name="Jogler M."/>
            <person name="Boedeker C."/>
            <person name="Pinto D."/>
            <person name="Vollmers J."/>
            <person name="Rivas-Marin E."/>
            <person name="Kohn T."/>
            <person name="Peeters S.H."/>
            <person name="Heuer A."/>
            <person name="Rast P."/>
            <person name="Oberbeckmann S."/>
            <person name="Bunk B."/>
            <person name="Jeske O."/>
            <person name="Meyerdierks A."/>
            <person name="Storesund J.E."/>
            <person name="Kallscheuer N."/>
            <person name="Luecker S."/>
            <person name="Lage O.M."/>
            <person name="Pohl T."/>
            <person name="Merkel B.J."/>
            <person name="Hornburger P."/>
            <person name="Mueller R.-W."/>
            <person name="Bruemmer F."/>
            <person name="Labrenz M."/>
            <person name="Spormann A.M."/>
            <person name="Op den Camp H."/>
            <person name="Overmann J."/>
            <person name="Amann R."/>
            <person name="Jetten M.S.M."/>
            <person name="Mascher T."/>
            <person name="Medema M.H."/>
            <person name="Devos D.P."/>
            <person name="Kaster A.-K."/>
            <person name="Ovreas L."/>
            <person name="Rohde M."/>
            <person name="Galperin M.Y."/>
            <person name="Jogler C."/>
        </authorList>
    </citation>
    <scope>NUCLEOTIDE SEQUENCE [LARGE SCALE GENOMIC DNA]</scope>
    <source>
        <strain evidence="11 12">Pan216</strain>
    </source>
</reference>
<dbReference type="InterPro" id="IPR036737">
    <property type="entry name" value="OmpA-like_sf"/>
</dbReference>
<evidence type="ECO:0000256" key="7">
    <source>
        <dbReference type="PROSITE-ProRule" id="PRU00473"/>
    </source>
</evidence>
<protein>
    <submittedName>
        <fullName evidence="11">Flagellar motor protein MotB</fullName>
    </submittedName>
</protein>
<feature type="region of interest" description="Disordered" evidence="8">
    <location>
        <begin position="86"/>
        <end position="111"/>
    </location>
</feature>
<evidence type="ECO:0000256" key="3">
    <source>
        <dbReference type="ARBA" id="ARBA00022475"/>
    </source>
</evidence>
<organism evidence="11 12">
    <name type="scientific">Kolteria novifilia</name>
    <dbReference type="NCBI Taxonomy" id="2527975"/>
    <lineage>
        <taxon>Bacteria</taxon>
        <taxon>Pseudomonadati</taxon>
        <taxon>Planctomycetota</taxon>
        <taxon>Planctomycetia</taxon>
        <taxon>Kolteriales</taxon>
        <taxon>Kolteriaceae</taxon>
        <taxon>Kolteria</taxon>
    </lineage>
</organism>
<evidence type="ECO:0000256" key="5">
    <source>
        <dbReference type="ARBA" id="ARBA00022989"/>
    </source>
</evidence>
<keyword evidence="11" id="KW-0966">Cell projection</keyword>
<feature type="domain" description="OmpA-like" evidence="10">
    <location>
        <begin position="111"/>
        <end position="233"/>
    </location>
</feature>
<evidence type="ECO:0000256" key="8">
    <source>
        <dbReference type="SAM" id="MobiDB-lite"/>
    </source>
</evidence>
<dbReference type="GO" id="GO:0005886">
    <property type="term" value="C:plasma membrane"/>
    <property type="evidence" value="ECO:0007669"/>
    <property type="project" value="UniProtKB-SubCell"/>
</dbReference>
<proteinExistence type="inferred from homology"/>
<dbReference type="InterPro" id="IPR025713">
    <property type="entry name" value="MotB-like_N_dom"/>
</dbReference>
<dbReference type="InterPro" id="IPR006665">
    <property type="entry name" value="OmpA-like"/>
</dbReference>
<keyword evidence="12" id="KW-1185">Reference proteome</keyword>
<evidence type="ECO:0000256" key="1">
    <source>
        <dbReference type="ARBA" id="ARBA00004162"/>
    </source>
</evidence>
<dbReference type="PROSITE" id="PS51123">
    <property type="entry name" value="OMPA_2"/>
    <property type="match status" value="1"/>
</dbReference>
<name>A0A518AWY1_9BACT</name>
<dbReference type="Proteomes" id="UP000317093">
    <property type="component" value="Chromosome"/>
</dbReference>
<comment type="subcellular location">
    <subcellularLocation>
        <location evidence="1">Cell membrane</location>
        <topology evidence="1">Single-pass membrane protein</topology>
    </subcellularLocation>
</comment>
<gene>
    <name evidence="11" type="ORF">Pan216_00170</name>
</gene>
<sequence>MADDDEGGGVPDWVLTYGDMMSLLLCFFVLICAISQMKEEPKNAVLESVLEQFGDPEVVKMFTASEAFNKAVKLKGLTLEQIERRSSKNRKKALAGSKGPPGKRKRVETLRDGQRQTVGGPILFEPGSPSLTQEAKDDLKRVADQLRTKQTLIEVRGFLPPTGLSGGKGYQDALELTYKRTEAVVASLVRDGLLNREIVKVTLASPVEAATMPTLKSGEKMRERVDILTYDEASSDFGRGSIPTSD</sequence>
<keyword evidence="4 9" id="KW-0812">Transmembrane</keyword>
<dbReference type="OrthoDB" id="9815217at2"/>
<evidence type="ECO:0000259" key="10">
    <source>
        <dbReference type="PROSITE" id="PS51123"/>
    </source>
</evidence>
<keyword evidence="11" id="KW-0969">Cilium</keyword>
<dbReference type="Pfam" id="PF00691">
    <property type="entry name" value="OmpA"/>
    <property type="match status" value="1"/>
</dbReference>
<keyword evidence="11" id="KW-0282">Flagellum</keyword>
<evidence type="ECO:0000256" key="6">
    <source>
        <dbReference type="ARBA" id="ARBA00023136"/>
    </source>
</evidence>
<dbReference type="PANTHER" id="PTHR30329:SF21">
    <property type="entry name" value="LIPOPROTEIN YIAD-RELATED"/>
    <property type="match status" value="1"/>
</dbReference>
<keyword evidence="6 7" id="KW-0472">Membrane</keyword>
<dbReference type="InterPro" id="IPR050330">
    <property type="entry name" value="Bact_OuterMem_StrucFunc"/>
</dbReference>
<evidence type="ECO:0000313" key="11">
    <source>
        <dbReference type="EMBL" id="QDU59190.1"/>
    </source>
</evidence>
<evidence type="ECO:0000256" key="2">
    <source>
        <dbReference type="ARBA" id="ARBA00008914"/>
    </source>
</evidence>
<dbReference type="AlphaFoldDB" id="A0A518AWY1"/>